<gene>
    <name evidence="2" type="ORF">NWP23_16380</name>
</gene>
<name>A0AA43H1C7_9CYAN</name>
<organism evidence="2 3">
    <name type="scientific">Umezakia ovalisporum FSS-62</name>
    <dbReference type="NCBI Taxonomy" id="2971776"/>
    <lineage>
        <taxon>Bacteria</taxon>
        <taxon>Bacillati</taxon>
        <taxon>Cyanobacteriota</taxon>
        <taxon>Cyanophyceae</taxon>
        <taxon>Nostocales</taxon>
        <taxon>Nodulariaceae</taxon>
        <taxon>Umezakia</taxon>
    </lineage>
</organism>
<sequence>MRRVVISTIGTSLLTNQIKKRPEESEKDWYNQLRDSANLTLENTSKEVTSIVETLKIRAIAKLENSSIPEIRLASAELNGIYGLYEEKLEDGAQDIHWLISTDTAQGKATAEIVKKFLRKQGLFSTDIYTPPGLSTATNQAFSEGIDELLVWFRKEIIPLKGIYRICFNLVGSFKSLQGYLNTIGMFYAHEIIYIFEGKESNLITIPRLPIKVDESLIEPYSVQLALMNESAGVSASQTTGISEALIGDCDGKKVLSTWGKLIWDESKNNLLSKDLLDFPRLQYTDTFRADYNNIRNTAEKVTLQQHLAKVSVLLIGSNGDTSVLFKPLDYTRYQGSSQIDHFRINRSLRISCKVMEGGILSLRYYGTHDHVQRSERL</sequence>
<dbReference type="Gene3D" id="3.40.50.10770">
    <property type="entry name" value="Hypothetical protein VC1899 like domain (Restriction endonuclease-like)"/>
    <property type="match status" value="1"/>
</dbReference>
<protein>
    <submittedName>
        <fullName evidence="2">CRISPR-associated protein</fullName>
    </submittedName>
</protein>
<feature type="domain" description="CRISPR system ring nuclease SSO1393-like" evidence="1">
    <location>
        <begin position="73"/>
        <end position="209"/>
    </location>
</feature>
<dbReference type="EMBL" id="JANQDL010000105">
    <property type="protein sequence ID" value="MDH6065303.1"/>
    <property type="molecule type" value="Genomic_DNA"/>
</dbReference>
<accession>A0AA43H1C7</accession>
<dbReference type="InterPro" id="IPR013442">
    <property type="entry name" value="SSO1393-like"/>
</dbReference>
<reference evidence="2 3" key="1">
    <citation type="journal article" date="2023" name="J. Phycol.">
        <title>Chrysosporum ovalisporum is synonymous with the true-branching cyanobacterium Umezakia natans (Nostocales/Aphanizomenonaceae).</title>
        <authorList>
            <person name="McGregor G.B."/>
            <person name="Sendall B.C."/>
            <person name="Niiyama Y."/>
            <person name="Tuji A."/>
            <person name="Willis A."/>
        </authorList>
    </citation>
    <scope>NUCLEOTIDE SEQUENCE [LARGE SCALE GENOMIC DNA]</scope>
    <source>
        <strain evidence="2 3">FSS-62</strain>
    </source>
</reference>
<dbReference type="RefSeq" id="WP_280700973.1">
    <property type="nucleotide sequence ID" value="NZ_JANQDL010000105.1"/>
</dbReference>
<dbReference type="Proteomes" id="UP001159370">
    <property type="component" value="Unassembled WGS sequence"/>
</dbReference>
<evidence type="ECO:0000259" key="1">
    <source>
        <dbReference type="Pfam" id="PF09651"/>
    </source>
</evidence>
<proteinExistence type="predicted"/>
<evidence type="ECO:0000313" key="2">
    <source>
        <dbReference type="EMBL" id="MDH6065303.1"/>
    </source>
</evidence>
<dbReference type="Gene3D" id="1.10.196.30">
    <property type="match status" value="1"/>
</dbReference>
<dbReference type="AlphaFoldDB" id="A0AA43H1C7"/>
<dbReference type="CDD" id="cd09742">
    <property type="entry name" value="Csm6_III-A"/>
    <property type="match status" value="1"/>
</dbReference>
<dbReference type="Pfam" id="PF09651">
    <property type="entry name" value="Cas_APE2256"/>
    <property type="match status" value="1"/>
</dbReference>
<evidence type="ECO:0000313" key="3">
    <source>
        <dbReference type="Proteomes" id="UP001159370"/>
    </source>
</evidence>
<comment type="caution">
    <text evidence="2">The sequence shown here is derived from an EMBL/GenBank/DDBJ whole genome shotgun (WGS) entry which is preliminary data.</text>
</comment>